<protein>
    <recommendedName>
        <fullName evidence="6">RND transporter</fullName>
    </recommendedName>
</protein>
<sequence>MTARAPDQTRHRALGLLAAAAALVLAGCAAGPDYTRPTVPTGRAFSETAPADAAPVHDLPRDWWTLFRHPALDALMAEAFKNSPTLAAARHAVRAAEEARLAQQAALWPQVQATESPTRTKIAGNLGGNSPGVQGDGSVISTVSNPPRSAGGTAPFNQPVIYNFHTAQVSISYAPDVFGGLGRQVESSAALAQAQTYEWQAARVTLAANLASAAILDAQLRQQIRSAQAAAQAAQDALRLAERLRQGGYLAGSDEAAQRLALLSLQQAVPPLQQQLEQNRNWMRALIGAPQDRPLPAFELSDFHWPQALPSSLPSQLLEQRPDVRAAEAQLHAAVAQIGVARAARLPQFAITADAGGAASRLSQAFLASGRFFDLTATLTAPLFDAGAARHRELGAAATAAQAEAQYRATVLGALQNVADVLQAMSADDAAWTLAQRGTDTTAQALALAQRRVDAGYQDRSALLAAETAHHQAEQQAAAAQAARLTHLVALYQALGGGWWHDDDPPRAAASQP</sequence>
<name>A0A254N627_9BURK</name>
<organism evidence="4 5">
    <name type="scientific">Roseateles puraquae</name>
    <dbReference type="NCBI Taxonomy" id="431059"/>
    <lineage>
        <taxon>Bacteria</taxon>
        <taxon>Pseudomonadati</taxon>
        <taxon>Pseudomonadota</taxon>
        <taxon>Betaproteobacteria</taxon>
        <taxon>Burkholderiales</taxon>
        <taxon>Sphaerotilaceae</taxon>
        <taxon>Roseateles</taxon>
    </lineage>
</organism>
<dbReference type="GO" id="GO:0005886">
    <property type="term" value="C:plasma membrane"/>
    <property type="evidence" value="ECO:0007669"/>
    <property type="project" value="UniProtKB-SubCell"/>
</dbReference>
<dbReference type="InterPro" id="IPR010131">
    <property type="entry name" value="MdtP/NodT-like"/>
</dbReference>
<keyword evidence="2" id="KW-1134">Transmembrane beta strand</keyword>
<dbReference type="PANTHER" id="PTHR30203:SF33">
    <property type="entry name" value="BLR4455 PROTEIN"/>
    <property type="match status" value="1"/>
</dbReference>
<feature type="signal peptide" evidence="2">
    <location>
        <begin position="1"/>
        <end position="29"/>
    </location>
</feature>
<evidence type="ECO:0000256" key="1">
    <source>
        <dbReference type="ARBA" id="ARBA00007613"/>
    </source>
</evidence>
<dbReference type="InterPro" id="IPR003423">
    <property type="entry name" value="OMP_efflux"/>
</dbReference>
<keyword evidence="2" id="KW-0472">Membrane</keyword>
<evidence type="ECO:0008006" key="6">
    <source>
        <dbReference type="Google" id="ProtNLM"/>
    </source>
</evidence>
<dbReference type="Proteomes" id="UP000197446">
    <property type="component" value="Unassembled WGS sequence"/>
</dbReference>
<dbReference type="OrthoDB" id="9770517at2"/>
<keyword evidence="2" id="KW-0564">Palmitate</keyword>
<dbReference type="GO" id="GO:0015562">
    <property type="term" value="F:efflux transmembrane transporter activity"/>
    <property type="evidence" value="ECO:0007669"/>
    <property type="project" value="InterPro"/>
</dbReference>
<comment type="subcellular location">
    <subcellularLocation>
        <location evidence="2">Cell membrane</location>
        <topology evidence="2">Lipid-anchor</topology>
    </subcellularLocation>
</comment>
<dbReference type="RefSeq" id="WP_088484178.1">
    <property type="nucleotide sequence ID" value="NZ_NISI01000006.1"/>
</dbReference>
<evidence type="ECO:0000313" key="5">
    <source>
        <dbReference type="Proteomes" id="UP000197446"/>
    </source>
</evidence>
<dbReference type="Gene3D" id="1.20.1600.10">
    <property type="entry name" value="Outer membrane efflux proteins (OEP)"/>
    <property type="match status" value="1"/>
</dbReference>
<evidence type="ECO:0000256" key="3">
    <source>
        <dbReference type="SAM" id="Coils"/>
    </source>
</evidence>
<keyword evidence="5" id="KW-1185">Reference proteome</keyword>
<evidence type="ECO:0000313" key="4">
    <source>
        <dbReference type="EMBL" id="OWR03024.1"/>
    </source>
</evidence>
<keyword evidence="3" id="KW-0175">Coiled coil</keyword>
<dbReference type="PROSITE" id="PS51257">
    <property type="entry name" value="PROKAR_LIPOPROTEIN"/>
    <property type="match status" value="1"/>
</dbReference>
<dbReference type="Pfam" id="PF02321">
    <property type="entry name" value="OEP"/>
    <property type="match status" value="2"/>
</dbReference>
<keyword evidence="2" id="KW-0732">Signal</keyword>
<comment type="similarity">
    <text evidence="1 2">Belongs to the outer membrane factor (OMF) (TC 1.B.17) family.</text>
</comment>
<dbReference type="PANTHER" id="PTHR30203">
    <property type="entry name" value="OUTER MEMBRANE CATION EFFLUX PROTEIN"/>
    <property type="match status" value="1"/>
</dbReference>
<gene>
    <name evidence="4" type="ORF">CDO81_15720</name>
</gene>
<accession>A0A254N627</accession>
<comment type="caution">
    <text evidence="4">The sequence shown here is derived from an EMBL/GenBank/DDBJ whole genome shotgun (WGS) entry which is preliminary data.</text>
</comment>
<reference evidence="4 5" key="1">
    <citation type="journal article" date="2007" name="Int. J. Syst. Evol. Microbiol.">
        <title>Description of Pelomonas aquatica sp. nov. and Pelomonas puraquae sp. nov., isolated from industrial and haemodialysis water.</title>
        <authorList>
            <person name="Gomila M."/>
            <person name="Bowien B."/>
            <person name="Falsen E."/>
            <person name="Moore E.R."/>
            <person name="Lalucat J."/>
        </authorList>
    </citation>
    <scope>NUCLEOTIDE SEQUENCE [LARGE SCALE GENOMIC DNA]</scope>
    <source>
        <strain evidence="4 5">CCUG 52769</strain>
    </source>
</reference>
<keyword evidence="2" id="KW-0812">Transmembrane</keyword>
<evidence type="ECO:0000256" key="2">
    <source>
        <dbReference type="RuleBase" id="RU362097"/>
    </source>
</evidence>
<keyword evidence="2" id="KW-0449">Lipoprotein</keyword>
<feature type="coiled-coil region" evidence="3">
    <location>
        <begin position="217"/>
        <end position="244"/>
    </location>
</feature>
<dbReference type="SUPFAM" id="SSF56954">
    <property type="entry name" value="Outer membrane efflux proteins (OEP)"/>
    <property type="match status" value="1"/>
</dbReference>
<dbReference type="NCBIfam" id="TIGR01845">
    <property type="entry name" value="outer_NodT"/>
    <property type="match status" value="1"/>
</dbReference>
<proteinExistence type="inferred from homology"/>
<dbReference type="AlphaFoldDB" id="A0A254N627"/>
<feature type="chain" id="PRO_5011817915" description="RND transporter" evidence="2">
    <location>
        <begin position="30"/>
        <end position="513"/>
    </location>
</feature>
<dbReference type="Gene3D" id="2.20.200.10">
    <property type="entry name" value="Outer membrane efflux proteins (OEP)"/>
    <property type="match status" value="1"/>
</dbReference>
<dbReference type="EMBL" id="NISI01000006">
    <property type="protein sequence ID" value="OWR03024.1"/>
    <property type="molecule type" value="Genomic_DNA"/>
</dbReference>